<dbReference type="InterPro" id="IPR023210">
    <property type="entry name" value="NADP_OxRdtase_dom"/>
</dbReference>
<evidence type="ECO:0000313" key="4">
    <source>
        <dbReference type="Proteomes" id="UP001251528"/>
    </source>
</evidence>
<dbReference type="SUPFAM" id="SSF51430">
    <property type="entry name" value="NAD(P)-linked oxidoreductase"/>
    <property type="match status" value="1"/>
</dbReference>
<dbReference type="PANTHER" id="PTHR43147">
    <property type="entry name" value="PROTEIN TAS"/>
    <property type="match status" value="1"/>
</dbReference>
<dbReference type="AlphaFoldDB" id="A0AAJ0CZT6"/>
<organism evidence="3 4">
    <name type="scientific">Conoideocrella luteorostrata</name>
    <dbReference type="NCBI Taxonomy" id="1105319"/>
    <lineage>
        <taxon>Eukaryota</taxon>
        <taxon>Fungi</taxon>
        <taxon>Dikarya</taxon>
        <taxon>Ascomycota</taxon>
        <taxon>Pezizomycotina</taxon>
        <taxon>Sordariomycetes</taxon>
        <taxon>Hypocreomycetidae</taxon>
        <taxon>Hypocreales</taxon>
        <taxon>Clavicipitaceae</taxon>
        <taxon>Conoideocrella</taxon>
    </lineage>
</organism>
<dbReference type="Proteomes" id="UP001251528">
    <property type="component" value="Unassembled WGS sequence"/>
</dbReference>
<dbReference type="CDD" id="cd19101">
    <property type="entry name" value="AKR_unchar"/>
    <property type="match status" value="1"/>
</dbReference>
<reference evidence="3" key="1">
    <citation type="submission" date="2023-06" db="EMBL/GenBank/DDBJ databases">
        <title>Conoideocrella luteorostrata (Hypocreales: Clavicipitaceae), a potential biocontrol fungus for elongate hemlock scale in United States Christmas tree production areas.</title>
        <authorList>
            <person name="Barrett H."/>
            <person name="Lovett B."/>
            <person name="Macias A.M."/>
            <person name="Stajich J.E."/>
            <person name="Kasson M.T."/>
        </authorList>
    </citation>
    <scope>NUCLEOTIDE SEQUENCE</scope>
    <source>
        <strain evidence="3">ARSEF 14590</strain>
    </source>
</reference>
<gene>
    <name evidence="3" type="ORF">QQS21_001453</name>
</gene>
<dbReference type="Pfam" id="PF00248">
    <property type="entry name" value="Aldo_ket_red"/>
    <property type="match status" value="1"/>
</dbReference>
<feature type="domain" description="NADP-dependent oxidoreductase" evidence="2">
    <location>
        <begin position="234"/>
        <end position="528"/>
    </location>
</feature>
<evidence type="ECO:0000256" key="1">
    <source>
        <dbReference type="ARBA" id="ARBA00023002"/>
    </source>
</evidence>
<evidence type="ECO:0000259" key="2">
    <source>
        <dbReference type="Pfam" id="PF00248"/>
    </source>
</evidence>
<sequence length="548" mass="60660">MAAGTPNKVKTAHVNMMTDSIITNLSADGLRVVLLSLLASHPEITGSFESGTRRFITDSILPNITDKSAKHSLNGLKTLQRNIRCMFGCGLVKESLQPLNELVIGAFELQGSLALGQEHEVQSFLASVDGDVVQAMTAVQKALFIKDGVRGLRTDEDDTLRGLYQTLLGCHATSLKKSAPYPYGRGLDATASLLGLARPSSPGPEAMELFKGSTPRPARLSETFNLNGRELPRIFSGLWQMSSPAWGSAPMFKIMDQLSNHVQAGLTAFDMADHYGDAEIIFGRFHKAYAHKDAVFAATKYCVFHPVEITREAVQASISERCQRLQTEKLSLLQFHWQFYENKQYLDAVRYITEDDRVGALGLCNFDTEHMKAVLDTGVKIYTNQVQFSLIDSRPMIKMGKLCEQHDVKLLTYGTLCGGFIADKWLGQPEPNLYHESVTPGQRKYFGVIRTWGGWSLFQELLRSLKSIGDKHGVSISTVATRWVLDFPYVGAVILGARLGISEHTRDNLATLGWHLSSADRDAIEKVLEKSSRSQIFDTMGDSGGEYR</sequence>
<dbReference type="PANTHER" id="PTHR43147:SF2">
    <property type="entry name" value="NADP-DEPENDENT OXIDOREDUCTASE DOMAIN-CONTAINING PROTEIN"/>
    <property type="match status" value="1"/>
</dbReference>
<accession>A0AAJ0CZT6</accession>
<keyword evidence="1" id="KW-0560">Oxidoreductase</keyword>
<protein>
    <recommendedName>
        <fullName evidence="2">NADP-dependent oxidoreductase domain-containing protein</fullName>
    </recommendedName>
</protein>
<proteinExistence type="predicted"/>
<keyword evidence="4" id="KW-1185">Reference proteome</keyword>
<evidence type="ECO:0000313" key="3">
    <source>
        <dbReference type="EMBL" id="KAK2612515.1"/>
    </source>
</evidence>
<dbReference type="GO" id="GO:0016491">
    <property type="term" value="F:oxidoreductase activity"/>
    <property type="evidence" value="ECO:0007669"/>
    <property type="project" value="UniProtKB-KW"/>
</dbReference>
<dbReference type="InterPro" id="IPR036812">
    <property type="entry name" value="NAD(P)_OxRdtase_dom_sf"/>
</dbReference>
<dbReference type="Gene3D" id="3.20.20.100">
    <property type="entry name" value="NADP-dependent oxidoreductase domain"/>
    <property type="match status" value="1"/>
</dbReference>
<name>A0AAJ0CZT6_9HYPO</name>
<dbReference type="EMBL" id="JASWJB010000015">
    <property type="protein sequence ID" value="KAK2612515.1"/>
    <property type="molecule type" value="Genomic_DNA"/>
</dbReference>
<comment type="caution">
    <text evidence="3">The sequence shown here is derived from an EMBL/GenBank/DDBJ whole genome shotgun (WGS) entry which is preliminary data.</text>
</comment>